<dbReference type="Proteomes" id="UP000006906">
    <property type="component" value="Chromosome 6"/>
</dbReference>
<feature type="compositionally biased region" description="Low complexity" evidence="1">
    <location>
        <begin position="3455"/>
        <end position="3466"/>
    </location>
</feature>
<feature type="transmembrane region" description="Helical" evidence="2">
    <location>
        <begin position="2841"/>
        <end position="2861"/>
    </location>
</feature>
<dbReference type="InterPro" id="IPR006626">
    <property type="entry name" value="PbH1"/>
</dbReference>
<feature type="compositionally biased region" description="Gly residues" evidence="1">
    <location>
        <begin position="3063"/>
        <end position="3073"/>
    </location>
</feature>
<evidence type="ECO:0000256" key="1">
    <source>
        <dbReference type="SAM" id="MobiDB-lite"/>
    </source>
</evidence>
<feature type="compositionally biased region" description="Low complexity" evidence="1">
    <location>
        <begin position="3033"/>
        <end position="3055"/>
    </location>
</feature>
<feature type="compositionally biased region" description="Gly residues" evidence="1">
    <location>
        <begin position="2997"/>
        <end position="3013"/>
    </location>
</feature>
<feature type="compositionally biased region" description="Gly residues" evidence="1">
    <location>
        <begin position="3507"/>
        <end position="3520"/>
    </location>
</feature>
<dbReference type="ExpressionAtlas" id="A0A2K3DMZ0">
    <property type="expression patterns" value="baseline and differential"/>
</dbReference>
<feature type="region of interest" description="Disordered" evidence="1">
    <location>
        <begin position="3872"/>
        <end position="4024"/>
    </location>
</feature>
<name>A0A2K3DMZ0_CHLRE</name>
<dbReference type="KEGG" id="cre:CHLRE_06g265652v5"/>
<dbReference type="InterPro" id="IPR011050">
    <property type="entry name" value="Pectin_lyase_fold/virulence"/>
</dbReference>
<feature type="compositionally biased region" description="Acidic residues" evidence="1">
    <location>
        <begin position="3892"/>
        <end position="3901"/>
    </location>
</feature>
<dbReference type="GO" id="GO:0000724">
    <property type="term" value="P:double-strand break repair via homologous recombination"/>
    <property type="evidence" value="ECO:0000318"/>
    <property type="project" value="GO_Central"/>
</dbReference>
<feature type="transmembrane region" description="Helical" evidence="2">
    <location>
        <begin position="742"/>
        <end position="761"/>
    </location>
</feature>
<feature type="chain" id="PRO_5014461843" evidence="3">
    <location>
        <begin position="27"/>
        <end position="4037"/>
    </location>
</feature>
<feature type="compositionally biased region" description="Low complexity" evidence="1">
    <location>
        <begin position="3946"/>
        <end position="3968"/>
    </location>
</feature>
<dbReference type="GeneID" id="5721950"/>
<dbReference type="RefSeq" id="XP_042923560.1">
    <property type="nucleotide sequence ID" value="XM_043062854.1"/>
</dbReference>
<feature type="region of interest" description="Disordered" evidence="1">
    <location>
        <begin position="2992"/>
        <end position="3542"/>
    </location>
</feature>
<feature type="transmembrane region" description="Helical" evidence="2">
    <location>
        <begin position="2725"/>
        <end position="2744"/>
    </location>
</feature>
<protein>
    <submittedName>
        <fullName evidence="4">Uncharacterized protein</fullName>
    </submittedName>
</protein>
<dbReference type="EMBL" id="CM008967">
    <property type="protein sequence ID" value="PNW81907.1"/>
    <property type="molecule type" value="Genomic_DNA"/>
</dbReference>
<evidence type="ECO:0000256" key="3">
    <source>
        <dbReference type="SAM" id="SignalP"/>
    </source>
</evidence>
<sequence length="4037" mass="397482">MTLRIRAKRCNTWALVVCVLAVSVAAREGVTAPQQQQLPAWTHACRVVIRGSSPDYTSSWELVEASLECWAAQQVDAGAVTATAATPPLQVAVGRRLLPYLNLQQQQQQGPQLNASSTDSDTAAGSTITGSSGAGGGYVVVSVRSSAPPPPPPATPPPPPSPPSPPPHPSGDAEPPAAGHAFSGPTIPNPDLSDDWGITFLGPMGGTLRIVDSILTNVPLSPVGPLLYCANCSYVSLENVTFSRLLGYSLPADQPFDMAWQMYVVRLARAPYPVYGAFAATGLRGAEVVGSRCANVRRGHGWSCLLLQYEGAPDSGIVPSSAAVPSAADAAEGNSSDSSSGGSNGGRSASLIAAAAAAPYMLLLTDTTIFNNSISAGGVPGTEVGFGAVVIAGPGAGPLVALDEATAAWAAAAEPDGPVAAYAAAASVAAAALSAAFNAQDSDSTGVLEAKRLVAMGAVMRNSTVHVVARGCVLSHNMGAHGAALAAVLGANLGNVSLLEDCEVASNTAYLSGGWLFATGSVGALSIGPNVTVTANSASTAGGAVYVQGNITGAFRVGGGSRVTGNSVLRYGGFLTVNGSMGSLELAEASAVDYNTAGRTYDDGSYIGGKGGVGYVRGGIGAVLLAGGSSMSYNVVSPGTDWSSGGGGGALAVQGPVGTLALLDGSSMVNNSASNAGGAIYIWSGLDRLLVSGGSRLSDNACVDDSGGAVAVEGPLRSAVLEGGSAMNGNSGWQGGVRRCRVAVVVVAVVVVVVVVVALWVGGPMQELVVRGRSSMSGNRAATTSGGAALVSGDIVAVRVEGGSRVCGNRAGTAGGALRARRIQTLSVTDSELSGNTALGTVAPAVVGWSFSGSGGAVYASGGVHDLSLLRSNVSHNRGVSGAGGFLFQGAENAVETGAASLPAGSIDPSPGVHWLESSAVVGNEAGLGGGAMWYSRLPLQVVVTGGSRLEGNVAHGGSGGALWAGWEPGAMSQPRPTELSSDTPLCRQGARITVNGSSTLTANRATMDGAAICVSLDIFAAYGNCTKTGNSSLTLELYGGAAFDSNSAAGGGGAIFVLQPYNFQAARMDVRINASGVRFANNSAGADAIGLLRGSGLGLGDGSSSLASSAVGGSRRVSAFGGHGGAVLVWSERRGTLVEAVAVPVSSTGSSSTGSSNTSSHAAGGGGDRGGGSSGAGVGPAALAEAIAAEFGGGSLAQQQPQPRAGGSCLVTMRGVELVGNQGTGGSGGALLLGACPTSISGSSLQGNSADVSGGAVALWDQTLESVARAGGSSSSSSSSSNSGGGSSLQQPQALLLPVLSLINCSFAGNTALGKDGGGALFVDVSSAGHSAVMSNCSLTGNRAVLGPGGAIAAVLRGVDLGPADSISSEGNSSGGSGGAGMQAAVAAVEVRGCAMLGNLAGGVGGGAMYARLYGGSGVWVTDSRMVGNAATSSAVGSSNSSGGGGSSSGGALLLDGRRLGGGSRSGSNGSSSDGWILARVQSCELSRNRGPDGGALAAFLDSDAPATAASAAPAASGATAPAAPAAAPTAWLLVRDSVLSENSAMGSEGAQPHQALQQALLTLPAAAATVAATAAAAAAASSSPDTAEGRHSYGGCGGAVLVQTRSAAATAALAELASTSPSAPSARVLGPPPAVFSMQNCRLMSNAAASWGGAVFVPPGSSATLLNSTFESNTAGASGGAVAGYACGSLVLSDCRVTGGGAVRAGGGLSAAACAAVRVERTELIRNNAAGGGTAAAAAAGAAGGGTGGTTEAAGLGGAVWLVGVAETQLLGCRIEGGGAQVAGGGVYATAVAAASVGAAPTTLVVADSGITNNTAAQGGGLHLGAGLRAVLLRSQVLGNAAVAPQTATAATAATSGSGSGSSSGSSSLAAADTAEAMSDSSPYAGYGGGMFVERGAAVLLSGCSFWRPNATAAVAAGGGASNGAAAGAAIATLQSRGGDIGGQVAVASRAQVLDGLVAALTAASAGMVAGGTVPSAAATAAGAAGPTPAPAWTTTPSTSLLTALGLGGAACLGGSTGGDAAAAAAASAWAAAGSSLVLLSTALPPASTQHNTSQVTALWAEDATLSAIYARCGNGMTTSAGSPSADPSAGSKPSSTSARAAALADLSGCVGWDTDGAAARAGGNGSGSGAGSGTESWEDQQQLQLDGAVRSGAAVLLPPSLLGLVQFCTVDERSGHQERCVVGGTGAAAVAAAGALYFTQQQQSPPTPAPTPALALLAAGVGLQQHLEMQPERPFTLAVQLYDDLGQPWTADWPPMRVGLAVLPVPPAPANASAPSQQSSAAHGGADSNGTLLTPAAQLAAACAAAAADATAAAAAAAGGGVNATGGARVAPPLPLWCEPKAVSLATLDGSSAVTAGTELLVEVRSGAASWPWLLVRGWPGRYVLTISTNGAYAVAPLALALTLRRCAAGQTLDTSEAAAAAALGLDLDLMAAPTWTACRSCDMFQVGLWSDDRPELSALDGPDQLAAVTAAAQDAGACLNCPAHAVCPSGPVLLPAPGYWHSSPNSPLVLRCPNSDACTYDDGNGLGDGGGGSGGSGSALSSSSTSAAAAGRRRLLQLGTATGSSNGSSNSIGAWDVAGAVARMGFNDSRSLRLALCQQLWYSTNPPGQAPELLQLLQPAALSTTPPQQPPLQPPALQQPPSSPSPSASSPAPQPQPQPLSQAQALQACVLWGLDPGSPLSYMSAQCAPGYAGHLCATCQPGFALSLDFQCSACPTTAQTVGLGLLAFAASVALVLYTAYTNSGEPSGDGDDKGGGSGNGGSAGGGSPPEIGDVIKVVVVHMQMLIIITRLPIDYPNAVLKFRGALNAVTGTASYVAFSPSCLAPDQSPAGQARAGLLGALAVPLLVAAFALGLWALRYQFFSQARMKRSSALPRWRLTPHASGGSTPNTATPRQQSRGADGTQPQGPQGQQQQGQQHGTGSGRQRTNSGGLLPFRLSLGRWWLGGGGGSTHTPFNFSFRTVQEGEGQDDDVHEQGQGQGQGAVADEECGKVYGSGGGAAHDGGGSGGGGDEEGLTGDRDTGRTGGADVGTTAAGRQQQHGQEQQLQQLLMGKEKLLRGGSGSGGGDGDGSPLRDEGPPGDVEQQGGGGRRGADSTTLLEAAAGAAAVQETRRRHRVSWAGSGNPTALLSSSQPHGTASLDAQSSGRTQHRTSFNGSGAAGGAQGSLPPLLPSTSSASVSDAFPTRPSPSMLLPAAPRSHSGHAGPAVEGHGGVPLRAHGVDSNGSGSGSGSGTSACANPILRSALRSASASREAATAVAPAMAAGAPPPVTPPAAAHSPASTAGSPPPRSSSCHAPSVASSATGGGSGNGSPSTRPLLPPTGGPGNAAASSGDAGSSQQQQKKMLKSSATGMLGADRSSGGRGAAGSGAGSPLHALADEAGGGVAGGGVGIMGPPGTQRSSWASGWSSHKSILRTAATSSSGIGQQQQAGSGTSSSNDPSSSGALKVPLAAASSPSASSAAHRNPTPAASRQQSYIRHGSRGSCASGASGGGGQAHRHSGKASGGGGGGGGGSGQSSGRYGDGRSSGGSQQRYSHGHLSGLSSRLLRSVSTAVRRLPAPLVKQLGSLHSVGSHLQHYDQALSLPRQLGVVLLAGVFVLYPGLVSASLSVFACRILDTPGAEYGGVYDSNLAATWRYGYWIRDMGQQCYSGTHAALYVPVGVVAVLLFCIGPPAASFVIVWRVRDRLNDHHTRRTYGFLYSRYRSTRWWWESVLQVETLSLVAVDVFARALTVTQQALLLLAALTLILTANMLASPLRHRLLVALEFVSLAALSLTITLSLYFTADTDTLSPAAATAVGVIILVINVGIISLFMAVILRRHQPQLSKTWAEWRQGLQAGAARCLGSRSCCGRQLLPIAWRSLALPGHQAHSQHAPQQQKVPSARLEGVDEEEDADEAGDGKEAGHVGHGGARGNSDSSSGGGPNELGCSLHGSSSGRGRGGFSRLLAAPHVPVDSPDLDLPVVDETGGEQDESDAEHERKLQALVELREEEEEGKRQEQRQEVGRGMGLEGQGGTSVTAAVPRGLTWGRWLLP</sequence>
<feature type="compositionally biased region" description="Pro residues" evidence="1">
    <location>
        <begin position="147"/>
        <end position="169"/>
    </location>
</feature>
<feature type="compositionally biased region" description="Low complexity" evidence="1">
    <location>
        <begin position="3872"/>
        <end position="3882"/>
    </location>
</feature>
<feature type="compositionally biased region" description="Low complexity" evidence="1">
    <location>
        <begin position="108"/>
        <end position="131"/>
    </location>
</feature>
<dbReference type="SUPFAM" id="SSF51126">
    <property type="entry name" value="Pectin lyase-like"/>
    <property type="match status" value="2"/>
</dbReference>
<feature type="compositionally biased region" description="Low complexity" evidence="1">
    <location>
        <begin position="2906"/>
        <end position="2930"/>
    </location>
</feature>
<feature type="compositionally biased region" description="Gly residues" evidence="1">
    <location>
        <begin position="3385"/>
        <end position="3398"/>
    </location>
</feature>
<feature type="signal peptide" evidence="3">
    <location>
        <begin position="1"/>
        <end position="26"/>
    </location>
</feature>
<evidence type="ECO:0000313" key="5">
    <source>
        <dbReference type="Proteomes" id="UP000006906"/>
    </source>
</evidence>
<dbReference type="PANTHER" id="PTHR19862:SF14">
    <property type="entry name" value="WD REPEAT-CONTAINING PROTEIN 48"/>
    <property type="match status" value="1"/>
</dbReference>
<feature type="region of interest" description="Disordered" evidence="1">
    <location>
        <begin position="108"/>
        <end position="188"/>
    </location>
</feature>
<accession>A0A2K3DMZ0</accession>
<keyword evidence="2" id="KW-0812">Transmembrane</keyword>
<dbReference type="InterPro" id="IPR051246">
    <property type="entry name" value="WDR48"/>
</dbReference>
<feature type="compositionally biased region" description="Low complexity" evidence="1">
    <location>
        <begin position="3169"/>
        <end position="3184"/>
    </location>
</feature>
<feature type="region of interest" description="Disordered" evidence="1">
    <location>
        <begin position="2749"/>
        <end position="2772"/>
    </location>
</feature>
<feature type="compositionally biased region" description="Low complexity" evidence="1">
    <location>
        <begin position="3532"/>
        <end position="3542"/>
    </location>
</feature>
<feature type="region of interest" description="Disordered" evidence="1">
    <location>
        <begin position="1433"/>
        <end position="1474"/>
    </location>
</feature>
<feature type="compositionally biased region" description="Low complexity" evidence="1">
    <location>
        <begin position="1272"/>
        <end position="1290"/>
    </location>
</feature>
<dbReference type="SMART" id="SM00710">
    <property type="entry name" value="PbH1"/>
    <property type="match status" value="14"/>
</dbReference>
<feature type="compositionally biased region" description="Low complexity" evidence="1">
    <location>
        <begin position="3331"/>
        <end position="3363"/>
    </location>
</feature>
<feature type="compositionally biased region" description="Low complexity" evidence="1">
    <location>
        <begin position="1147"/>
        <end position="1163"/>
    </location>
</feature>
<feature type="region of interest" description="Disordered" evidence="1">
    <location>
        <begin position="2123"/>
        <end position="2144"/>
    </location>
</feature>
<feature type="compositionally biased region" description="Gly residues" evidence="1">
    <location>
        <begin position="2759"/>
        <end position="2771"/>
    </location>
</feature>
<keyword evidence="2" id="KW-1133">Transmembrane helix</keyword>
<feature type="compositionally biased region" description="Acidic residues" evidence="1">
    <location>
        <begin position="3970"/>
        <end position="3979"/>
    </location>
</feature>
<dbReference type="OrthoDB" id="549470at2759"/>
<feature type="compositionally biased region" description="Gly residues" evidence="1">
    <location>
        <begin position="2125"/>
        <end position="2135"/>
    </location>
</feature>
<keyword evidence="3" id="KW-0732">Signal</keyword>
<gene>
    <name evidence="4" type="ORF">CHLRE_06g265652v5</name>
</gene>
<feature type="transmembrane region" description="Helical" evidence="2">
    <location>
        <begin position="3799"/>
        <end position="3822"/>
    </location>
</feature>
<feature type="compositionally biased region" description="Low complexity" evidence="1">
    <location>
        <begin position="3399"/>
        <end position="3448"/>
    </location>
</feature>
<evidence type="ECO:0000313" key="4">
    <source>
        <dbReference type="EMBL" id="PNW81907.1"/>
    </source>
</evidence>
<feature type="compositionally biased region" description="Pro residues" evidence="1">
    <location>
        <begin position="2631"/>
        <end position="2648"/>
    </location>
</feature>
<feature type="region of interest" description="Disordered" evidence="1">
    <location>
        <begin position="2880"/>
        <end position="2935"/>
    </location>
</feature>
<feature type="compositionally biased region" description="Gly residues" evidence="1">
    <location>
        <begin position="1164"/>
        <end position="1178"/>
    </location>
</feature>
<dbReference type="InParanoid" id="A0A2K3DMZ0"/>
<feature type="compositionally biased region" description="Low complexity" evidence="1">
    <location>
        <begin position="1433"/>
        <end position="1442"/>
    </location>
</feature>
<reference evidence="4 5" key="1">
    <citation type="journal article" date="2007" name="Science">
        <title>The Chlamydomonas genome reveals the evolution of key animal and plant functions.</title>
        <authorList>
            <person name="Merchant S.S."/>
            <person name="Prochnik S.E."/>
            <person name="Vallon O."/>
            <person name="Harris E.H."/>
            <person name="Karpowicz S.J."/>
            <person name="Witman G.B."/>
            <person name="Terry A."/>
            <person name="Salamov A."/>
            <person name="Fritz-Laylin L.K."/>
            <person name="Marechal-Drouard L."/>
            <person name="Marshall W.F."/>
            <person name="Qu L.H."/>
            <person name="Nelson D.R."/>
            <person name="Sanderfoot A.A."/>
            <person name="Spalding M.H."/>
            <person name="Kapitonov V.V."/>
            <person name="Ren Q."/>
            <person name="Ferris P."/>
            <person name="Lindquist E."/>
            <person name="Shapiro H."/>
            <person name="Lucas S.M."/>
            <person name="Grimwood J."/>
            <person name="Schmutz J."/>
            <person name="Cardol P."/>
            <person name="Cerutti H."/>
            <person name="Chanfreau G."/>
            <person name="Chen C.L."/>
            <person name="Cognat V."/>
            <person name="Croft M.T."/>
            <person name="Dent R."/>
            <person name="Dutcher S."/>
            <person name="Fernandez E."/>
            <person name="Fukuzawa H."/>
            <person name="Gonzalez-Ballester D."/>
            <person name="Gonzalez-Halphen D."/>
            <person name="Hallmann A."/>
            <person name="Hanikenne M."/>
            <person name="Hippler M."/>
            <person name="Inwood W."/>
            <person name="Jabbari K."/>
            <person name="Kalanon M."/>
            <person name="Kuras R."/>
            <person name="Lefebvre P.A."/>
            <person name="Lemaire S.D."/>
            <person name="Lobanov A.V."/>
            <person name="Lohr M."/>
            <person name="Manuell A."/>
            <person name="Meier I."/>
            <person name="Mets L."/>
            <person name="Mittag M."/>
            <person name="Mittelmeier T."/>
            <person name="Moroney J.V."/>
            <person name="Moseley J."/>
            <person name="Napoli C."/>
            <person name="Nedelcu A.M."/>
            <person name="Niyogi K."/>
            <person name="Novoselov S.V."/>
            <person name="Paulsen I.T."/>
            <person name="Pazour G."/>
            <person name="Purton S."/>
            <person name="Ral J.P."/>
            <person name="Riano-Pachon D.M."/>
            <person name="Riekhof W."/>
            <person name="Rymarquis L."/>
            <person name="Schroda M."/>
            <person name="Stern D."/>
            <person name="Umen J."/>
            <person name="Willows R."/>
            <person name="Wilson N."/>
            <person name="Zimmer S.L."/>
            <person name="Allmer J."/>
            <person name="Balk J."/>
            <person name="Bisova K."/>
            <person name="Chen C.J."/>
            <person name="Elias M."/>
            <person name="Gendler K."/>
            <person name="Hauser C."/>
            <person name="Lamb M.R."/>
            <person name="Ledford H."/>
            <person name="Long J.C."/>
            <person name="Minagawa J."/>
            <person name="Page M.D."/>
            <person name="Pan J."/>
            <person name="Pootakham W."/>
            <person name="Roje S."/>
            <person name="Rose A."/>
            <person name="Stahlberg E."/>
            <person name="Terauchi A.M."/>
            <person name="Yang P."/>
            <person name="Ball S."/>
            <person name="Bowler C."/>
            <person name="Dieckmann C.L."/>
            <person name="Gladyshev V.N."/>
            <person name="Green P."/>
            <person name="Jorgensen R."/>
            <person name="Mayfield S."/>
            <person name="Mueller-Roeber B."/>
            <person name="Rajamani S."/>
            <person name="Sayre R.T."/>
            <person name="Brokstein P."/>
            <person name="Dubchak I."/>
            <person name="Goodstein D."/>
            <person name="Hornick L."/>
            <person name="Huang Y.W."/>
            <person name="Jhaveri J."/>
            <person name="Luo Y."/>
            <person name="Martinez D."/>
            <person name="Ngau W.C."/>
            <person name="Otillar B."/>
            <person name="Poliakov A."/>
            <person name="Porter A."/>
            <person name="Szajkowski L."/>
            <person name="Werner G."/>
            <person name="Zhou K."/>
            <person name="Grigoriev I.V."/>
            <person name="Rokhsar D.S."/>
            <person name="Grossman A.R."/>
        </authorList>
    </citation>
    <scope>NUCLEOTIDE SEQUENCE [LARGE SCALE GENOMIC DNA]</scope>
    <source>
        <strain evidence="5">CC-503</strain>
    </source>
</reference>
<proteinExistence type="predicted"/>
<feature type="region of interest" description="Disordered" evidence="1">
    <location>
        <begin position="2626"/>
        <end position="2664"/>
    </location>
</feature>
<keyword evidence="2" id="KW-0472">Membrane</keyword>
<feature type="region of interest" description="Disordered" evidence="1">
    <location>
        <begin position="1270"/>
        <end position="1290"/>
    </location>
</feature>
<feature type="compositionally biased region" description="Low complexity" evidence="1">
    <location>
        <begin position="3278"/>
        <end position="3307"/>
    </location>
</feature>
<feature type="compositionally biased region" description="Polar residues" evidence="1">
    <location>
        <begin position="3125"/>
        <end position="3159"/>
    </location>
</feature>
<feature type="transmembrane region" description="Helical" evidence="2">
    <location>
        <begin position="3660"/>
        <end position="3685"/>
    </location>
</feature>
<feature type="compositionally biased region" description="Gly residues" evidence="1">
    <location>
        <begin position="3365"/>
        <end position="3374"/>
    </location>
</feature>
<feature type="transmembrane region" description="Helical" evidence="2">
    <location>
        <begin position="3765"/>
        <end position="3787"/>
    </location>
</feature>
<organism evidence="4 5">
    <name type="scientific">Chlamydomonas reinhardtii</name>
    <name type="common">Chlamydomonas smithii</name>
    <dbReference type="NCBI Taxonomy" id="3055"/>
    <lineage>
        <taxon>Eukaryota</taxon>
        <taxon>Viridiplantae</taxon>
        <taxon>Chlorophyta</taxon>
        <taxon>core chlorophytes</taxon>
        <taxon>Chlorophyceae</taxon>
        <taxon>CS clade</taxon>
        <taxon>Chlamydomonadales</taxon>
        <taxon>Chlamydomonadaceae</taxon>
        <taxon>Chlamydomonas</taxon>
    </lineage>
</organism>
<evidence type="ECO:0000256" key="2">
    <source>
        <dbReference type="SAM" id="Phobius"/>
    </source>
</evidence>
<feature type="compositionally biased region" description="Polar residues" evidence="1">
    <location>
        <begin position="2888"/>
        <end position="2902"/>
    </location>
</feature>
<keyword evidence="5" id="KW-1185">Reference proteome</keyword>
<feature type="compositionally biased region" description="Basic and acidic residues" evidence="1">
    <location>
        <begin position="3997"/>
        <end position="4007"/>
    </location>
</feature>
<dbReference type="Gramene" id="PNW81907">
    <property type="protein sequence ID" value="PNW81907"/>
    <property type="gene ID" value="CHLRE_06g265652v5"/>
</dbReference>
<dbReference type="GO" id="GO:0043130">
    <property type="term" value="F:ubiquitin binding"/>
    <property type="evidence" value="ECO:0000318"/>
    <property type="project" value="GO_Central"/>
</dbReference>
<feature type="compositionally biased region" description="Low complexity" evidence="1">
    <location>
        <begin position="3247"/>
        <end position="3270"/>
    </location>
</feature>
<feature type="transmembrane region" description="Helical" evidence="2">
    <location>
        <begin position="3741"/>
        <end position="3758"/>
    </location>
</feature>
<dbReference type="PANTHER" id="PTHR19862">
    <property type="entry name" value="WD REPEAT-CONTAINING PROTEIN 48"/>
    <property type="match status" value="1"/>
</dbReference>
<feature type="region of interest" description="Disordered" evidence="1">
    <location>
        <begin position="1147"/>
        <end position="1178"/>
    </location>
</feature>
<feature type="compositionally biased region" description="Gly residues" evidence="1">
    <location>
        <begin position="4009"/>
        <end position="4018"/>
    </location>
</feature>